<evidence type="ECO:0000256" key="9">
    <source>
        <dbReference type="ARBA" id="ARBA00022842"/>
    </source>
</evidence>
<dbReference type="GO" id="GO:0046654">
    <property type="term" value="P:tetrahydrofolate biosynthetic process"/>
    <property type="evidence" value="ECO:0007669"/>
    <property type="project" value="UniProtKB-UniPathway"/>
</dbReference>
<dbReference type="SUPFAM" id="SSF51717">
    <property type="entry name" value="Dihydropteroate synthetase-like"/>
    <property type="match status" value="1"/>
</dbReference>
<dbReference type="NCBIfam" id="TIGR01496">
    <property type="entry name" value="DHPS"/>
    <property type="match status" value="1"/>
</dbReference>
<dbReference type="InterPro" id="IPR000489">
    <property type="entry name" value="Pterin-binding_dom"/>
</dbReference>
<dbReference type="PANTHER" id="PTHR20941">
    <property type="entry name" value="FOLATE SYNTHESIS PROTEINS"/>
    <property type="match status" value="1"/>
</dbReference>
<dbReference type="InterPro" id="IPR011005">
    <property type="entry name" value="Dihydropteroate_synth-like_sf"/>
</dbReference>
<dbReference type="GO" id="GO:0046656">
    <property type="term" value="P:folic acid biosynthetic process"/>
    <property type="evidence" value="ECO:0007669"/>
    <property type="project" value="UniProtKB-KW"/>
</dbReference>
<name>A0A7U6GJ35_9GAMM</name>
<dbReference type="InterPro" id="IPR006390">
    <property type="entry name" value="DHP_synth_dom"/>
</dbReference>
<dbReference type="PROSITE" id="PS00793">
    <property type="entry name" value="DHPS_2"/>
    <property type="match status" value="1"/>
</dbReference>
<evidence type="ECO:0000256" key="5">
    <source>
        <dbReference type="ARBA" id="ARBA00012458"/>
    </source>
</evidence>
<evidence type="ECO:0000256" key="6">
    <source>
        <dbReference type="ARBA" id="ARBA00016919"/>
    </source>
</evidence>
<comment type="function">
    <text evidence="12">Catalyzes the condensation of para-aminobenzoate (pABA) with 6-hydroxymethyl-7,8-dihydropterin diphosphate (DHPt-PP) to form 7,8-dihydropteroate (H2Pte), the immediate precursor of folate derivatives.</text>
</comment>
<dbReference type="GO" id="GO:0005829">
    <property type="term" value="C:cytosol"/>
    <property type="evidence" value="ECO:0007669"/>
    <property type="project" value="TreeGrafter"/>
</dbReference>
<evidence type="ECO:0000259" key="13">
    <source>
        <dbReference type="PROSITE" id="PS50972"/>
    </source>
</evidence>
<comment type="catalytic activity">
    <reaction evidence="1">
        <text>(7,8-dihydropterin-6-yl)methyl diphosphate + 4-aminobenzoate = 7,8-dihydropteroate + diphosphate</text>
        <dbReference type="Rhea" id="RHEA:19949"/>
        <dbReference type="ChEBI" id="CHEBI:17836"/>
        <dbReference type="ChEBI" id="CHEBI:17839"/>
        <dbReference type="ChEBI" id="CHEBI:33019"/>
        <dbReference type="ChEBI" id="CHEBI:72950"/>
        <dbReference type="EC" id="2.5.1.15"/>
    </reaction>
</comment>
<dbReference type="UniPathway" id="UPA00077">
    <property type="reaction ID" value="UER00156"/>
</dbReference>
<evidence type="ECO:0000256" key="7">
    <source>
        <dbReference type="ARBA" id="ARBA00022679"/>
    </source>
</evidence>
<reference evidence="14 15" key="1">
    <citation type="journal article" date="2014" name="PLoS ONE">
        <title>Physiological and genomic features of a novel sulfur-oxidizing gammaproteobacterium belonging to a previously uncultivated symbiotic lineage isolated from a hydrothermal vent.</title>
        <authorList>
            <person name="Nunoura T."/>
            <person name="Takaki Y."/>
            <person name="Kazama H."/>
            <person name="Kakuta J."/>
            <person name="Shimamura S."/>
            <person name="Makita H."/>
            <person name="Hirai M."/>
            <person name="Miyazaki M."/>
            <person name="Takai K."/>
        </authorList>
    </citation>
    <scope>NUCLEOTIDE SEQUENCE [LARGE SCALE GENOMIC DNA]</scope>
    <source>
        <strain evidence="14 15">Hiromi1</strain>
    </source>
</reference>
<comment type="similarity">
    <text evidence="4 12">Belongs to the DHPS family.</text>
</comment>
<keyword evidence="9 12" id="KW-0460">Magnesium</keyword>
<evidence type="ECO:0000256" key="3">
    <source>
        <dbReference type="ARBA" id="ARBA00004763"/>
    </source>
</evidence>
<evidence type="ECO:0000256" key="4">
    <source>
        <dbReference type="ARBA" id="ARBA00009503"/>
    </source>
</evidence>
<organism evidence="14 15">
    <name type="scientific">Thiolapillus brandeum</name>
    <dbReference type="NCBI Taxonomy" id="1076588"/>
    <lineage>
        <taxon>Bacteria</taxon>
        <taxon>Pseudomonadati</taxon>
        <taxon>Pseudomonadota</taxon>
        <taxon>Gammaproteobacteria</taxon>
        <taxon>Chromatiales</taxon>
        <taxon>Sedimenticolaceae</taxon>
        <taxon>Thiolapillus</taxon>
    </lineage>
</organism>
<evidence type="ECO:0000313" key="15">
    <source>
        <dbReference type="Proteomes" id="UP000031631"/>
    </source>
</evidence>
<dbReference type="Gene3D" id="3.20.20.20">
    <property type="entry name" value="Dihydropteroate synthase-like"/>
    <property type="match status" value="1"/>
</dbReference>
<evidence type="ECO:0000256" key="10">
    <source>
        <dbReference type="ARBA" id="ARBA00022909"/>
    </source>
</evidence>
<dbReference type="Proteomes" id="UP000031631">
    <property type="component" value="Chromosome"/>
</dbReference>
<dbReference type="RefSeq" id="WP_041067679.1">
    <property type="nucleotide sequence ID" value="NZ_AP012273.1"/>
</dbReference>
<dbReference type="GO" id="GO:0004156">
    <property type="term" value="F:dihydropteroate synthase activity"/>
    <property type="evidence" value="ECO:0007669"/>
    <property type="project" value="UniProtKB-EC"/>
</dbReference>
<dbReference type="PROSITE" id="PS00792">
    <property type="entry name" value="DHPS_1"/>
    <property type="match status" value="1"/>
</dbReference>
<comment type="cofactor">
    <cofactor evidence="2 12">
        <name>Mg(2+)</name>
        <dbReference type="ChEBI" id="CHEBI:18420"/>
    </cofactor>
</comment>
<dbReference type="InterPro" id="IPR045031">
    <property type="entry name" value="DHP_synth-like"/>
</dbReference>
<evidence type="ECO:0000256" key="2">
    <source>
        <dbReference type="ARBA" id="ARBA00001946"/>
    </source>
</evidence>
<protein>
    <recommendedName>
        <fullName evidence="6 12">Dihydropteroate synthase</fullName>
        <shortName evidence="12">DHPS</shortName>
        <ecNumber evidence="5 12">2.5.1.15</ecNumber>
    </recommendedName>
    <alternativeName>
        <fullName evidence="11 12">Dihydropteroate pyrophosphorylase</fullName>
    </alternativeName>
</protein>
<sequence>MLNCNGRLLDLSSPVVMGILNVTPDSFSDGGRYVVPDAAVAAARAMQDNGAAIIDIGGESTRPGAEPVSVQEEMDRVVPVIEALRELLDIPLSIDTSKPEVMEEAVKAGAGMINDVNALRASGAVEMASALSVPVCLMHMQGEPRTMQQAPRYGDVVAEVKEFLRQRIRHCETAGIPRENILVDPGFGFGKTLEHNLALLRALSGFCELGAGVLAGLSRKSMLGALTGREAHERLAGSIAAAVLAAERGAAIVRVHDVAETVDALTIVNALTGVQK</sequence>
<dbReference type="EMBL" id="AP012273">
    <property type="protein sequence ID" value="BAO44628.1"/>
    <property type="molecule type" value="Genomic_DNA"/>
</dbReference>
<comment type="pathway">
    <text evidence="3 12">Cofactor biosynthesis; tetrahydrofolate biosynthesis; 7,8-dihydrofolate from 2-amino-4-hydroxy-6-hydroxymethyl-7,8-dihydropteridine diphosphate and 4-aminobenzoate: step 1/2.</text>
</comment>
<dbReference type="PROSITE" id="PS50972">
    <property type="entry name" value="PTERIN_BINDING"/>
    <property type="match status" value="1"/>
</dbReference>
<dbReference type="GO" id="GO:0046872">
    <property type="term" value="F:metal ion binding"/>
    <property type="evidence" value="ECO:0007669"/>
    <property type="project" value="UniProtKB-KW"/>
</dbReference>
<keyword evidence="15" id="KW-1185">Reference proteome</keyword>
<evidence type="ECO:0000256" key="12">
    <source>
        <dbReference type="RuleBase" id="RU361205"/>
    </source>
</evidence>
<proteinExistence type="inferred from homology"/>
<evidence type="ECO:0000256" key="1">
    <source>
        <dbReference type="ARBA" id="ARBA00000012"/>
    </source>
</evidence>
<keyword evidence="7 12" id="KW-0808">Transferase</keyword>
<evidence type="ECO:0000256" key="8">
    <source>
        <dbReference type="ARBA" id="ARBA00022723"/>
    </source>
</evidence>
<dbReference type="PANTHER" id="PTHR20941:SF1">
    <property type="entry name" value="FOLIC ACID SYNTHESIS PROTEIN FOL1"/>
    <property type="match status" value="1"/>
</dbReference>
<gene>
    <name evidence="14" type="ORF">TBH_C1711</name>
</gene>
<dbReference type="OrthoDB" id="9811744at2"/>
<feature type="domain" description="Pterin-binding" evidence="13">
    <location>
        <begin position="14"/>
        <end position="266"/>
    </location>
</feature>
<dbReference type="KEGG" id="tbn:TBH_C1711"/>
<dbReference type="Pfam" id="PF00809">
    <property type="entry name" value="Pterin_bind"/>
    <property type="match status" value="1"/>
</dbReference>
<dbReference type="CDD" id="cd00739">
    <property type="entry name" value="DHPS"/>
    <property type="match status" value="1"/>
</dbReference>
<keyword evidence="8 12" id="KW-0479">Metal-binding</keyword>
<dbReference type="FunFam" id="3.20.20.20:FF:000006">
    <property type="entry name" value="Dihydropteroate synthase"/>
    <property type="match status" value="1"/>
</dbReference>
<accession>A0A7U6GJ35</accession>
<evidence type="ECO:0000313" key="14">
    <source>
        <dbReference type="EMBL" id="BAO44628.1"/>
    </source>
</evidence>
<dbReference type="AlphaFoldDB" id="A0A7U6GJ35"/>
<keyword evidence="10 12" id="KW-0289">Folate biosynthesis</keyword>
<dbReference type="EC" id="2.5.1.15" evidence="5 12"/>
<evidence type="ECO:0000256" key="11">
    <source>
        <dbReference type="ARBA" id="ARBA00030193"/>
    </source>
</evidence>